<evidence type="ECO:0000313" key="1">
    <source>
        <dbReference type="EMBL" id="OCL10381.1"/>
    </source>
</evidence>
<protein>
    <recommendedName>
        <fullName evidence="3">C2H2-type domain-containing protein</fullName>
    </recommendedName>
</protein>
<keyword evidence="2" id="KW-1185">Reference proteome</keyword>
<dbReference type="OrthoDB" id="3943341at2759"/>
<organism evidence="1 2">
    <name type="scientific">Glonium stellatum</name>
    <dbReference type="NCBI Taxonomy" id="574774"/>
    <lineage>
        <taxon>Eukaryota</taxon>
        <taxon>Fungi</taxon>
        <taxon>Dikarya</taxon>
        <taxon>Ascomycota</taxon>
        <taxon>Pezizomycotina</taxon>
        <taxon>Dothideomycetes</taxon>
        <taxon>Pleosporomycetidae</taxon>
        <taxon>Gloniales</taxon>
        <taxon>Gloniaceae</taxon>
        <taxon>Glonium</taxon>
    </lineage>
</organism>
<evidence type="ECO:0000313" key="2">
    <source>
        <dbReference type="Proteomes" id="UP000250140"/>
    </source>
</evidence>
<proteinExistence type="predicted"/>
<dbReference type="Gene3D" id="3.30.160.60">
    <property type="entry name" value="Classic Zinc Finger"/>
    <property type="match status" value="1"/>
</dbReference>
<name>A0A8E2F4F2_9PEZI</name>
<dbReference type="EMBL" id="KV749249">
    <property type="protein sequence ID" value="OCL10381.1"/>
    <property type="molecule type" value="Genomic_DNA"/>
</dbReference>
<feature type="non-terminal residue" evidence="1">
    <location>
        <position position="1"/>
    </location>
</feature>
<reference evidence="1 2" key="1">
    <citation type="journal article" date="2016" name="Nat. Commun.">
        <title>Ectomycorrhizal ecology is imprinted in the genome of the dominant symbiotic fungus Cenococcum geophilum.</title>
        <authorList>
            <consortium name="DOE Joint Genome Institute"/>
            <person name="Peter M."/>
            <person name="Kohler A."/>
            <person name="Ohm R.A."/>
            <person name="Kuo A."/>
            <person name="Krutzmann J."/>
            <person name="Morin E."/>
            <person name="Arend M."/>
            <person name="Barry K.W."/>
            <person name="Binder M."/>
            <person name="Choi C."/>
            <person name="Clum A."/>
            <person name="Copeland A."/>
            <person name="Grisel N."/>
            <person name="Haridas S."/>
            <person name="Kipfer T."/>
            <person name="LaButti K."/>
            <person name="Lindquist E."/>
            <person name="Lipzen A."/>
            <person name="Maire R."/>
            <person name="Meier B."/>
            <person name="Mihaltcheva S."/>
            <person name="Molinier V."/>
            <person name="Murat C."/>
            <person name="Poggeler S."/>
            <person name="Quandt C.A."/>
            <person name="Sperisen C."/>
            <person name="Tritt A."/>
            <person name="Tisserant E."/>
            <person name="Crous P.W."/>
            <person name="Henrissat B."/>
            <person name="Nehls U."/>
            <person name="Egli S."/>
            <person name="Spatafora J.W."/>
            <person name="Grigoriev I.V."/>
            <person name="Martin F.M."/>
        </authorList>
    </citation>
    <scope>NUCLEOTIDE SEQUENCE [LARGE SCALE GENOMIC DNA]</scope>
    <source>
        <strain evidence="1 2">CBS 207.34</strain>
    </source>
</reference>
<feature type="non-terminal residue" evidence="1">
    <location>
        <position position="81"/>
    </location>
</feature>
<gene>
    <name evidence="1" type="ORF">AOQ84DRAFT_275691</name>
</gene>
<evidence type="ECO:0008006" key="3">
    <source>
        <dbReference type="Google" id="ProtNLM"/>
    </source>
</evidence>
<accession>A0A8E2F4F2</accession>
<dbReference type="AlphaFoldDB" id="A0A8E2F4F2"/>
<sequence length="81" mass="9286">EQLKARGRGQYTCPHGRDCKKGGVQPNGELTIFERNSAFRSHLQLHERNFKCDIPGCTNKKGFARIDQLERHKKTVRHSAP</sequence>
<dbReference type="Proteomes" id="UP000250140">
    <property type="component" value="Unassembled WGS sequence"/>
</dbReference>